<dbReference type="OrthoDB" id="9766847at2"/>
<dbReference type="STRING" id="446469.Sked_00200"/>
<dbReference type="SUPFAM" id="SSF56601">
    <property type="entry name" value="beta-lactamase/transpeptidase-like"/>
    <property type="match status" value="1"/>
</dbReference>
<dbReference type="GO" id="GO:0071972">
    <property type="term" value="F:peptidoglycan L,D-transpeptidase activity"/>
    <property type="evidence" value="ECO:0007669"/>
    <property type="project" value="TreeGrafter"/>
</dbReference>
<dbReference type="RefSeq" id="WP_012865066.1">
    <property type="nucleotide sequence ID" value="NC_013521.1"/>
</dbReference>
<dbReference type="EMBL" id="CP001819">
    <property type="protein sequence ID" value="ACZ19997.1"/>
    <property type="molecule type" value="Genomic_DNA"/>
</dbReference>
<dbReference type="Gene3D" id="3.90.1310.10">
    <property type="entry name" value="Penicillin-binding protein 2a (Domain 2)"/>
    <property type="match status" value="1"/>
</dbReference>
<dbReference type="GO" id="GO:0008658">
    <property type="term" value="F:penicillin binding"/>
    <property type="evidence" value="ECO:0007669"/>
    <property type="project" value="InterPro"/>
</dbReference>
<dbReference type="HOGENOM" id="CLU_009289_1_0_11"/>
<dbReference type="eggNOG" id="COG0768">
    <property type="taxonomic scope" value="Bacteria"/>
</dbReference>
<feature type="domain" description="Penicillin binding protein A dimerisation" evidence="2">
    <location>
        <begin position="52"/>
        <end position="134"/>
    </location>
</feature>
<dbReference type="PANTHER" id="PTHR30627:SF24">
    <property type="entry name" value="PENICILLIN-BINDING PROTEIN 4B"/>
    <property type="match status" value="1"/>
</dbReference>
<reference evidence="3 4" key="1">
    <citation type="journal article" date="2009" name="Stand. Genomic Sci.">
        <title>Complete genome sequence of Sanguibacter keddieii type strain (ST-74).</title>
        <authorList>
            <person name="Ivanova N."/>
            <person name="Sikorski J."/>
            <person name="Sims D."/>
            <person name="Brettin T."/>
            <person name="Detter J.C."/>
            <person name="Han C."/>
            <person name="Lapidus A."/>
            <person name="Copeland A."/>
            <person name="Glavina Del Rio T."/>
            <person name="Nolan M."/>
            <person name="Chen F."/>
            <person name="Lucas S."/>
            <person name="Tice H."/>
            <person name="Cheng J.F."/>
            <person name="Bruce D."/>
            <person name="Goodwin L."/>
            <person name="Pitluck S."/>
            <person name="Pati A."/>
            <person name="Mavromatis K."/>
            <person name="Chen A."/>
            <person name="Palaniappan K."/>
            <person name="D'haeseleer P."/>
            <person name="Chain P."/>
            <person name="Bristow J."/>
            <person name="Eisen J.A."/>
            <person name="Markowitz V."/>
            <person name="Hugenholtz P."/>
            <person name="Goker M."/>
            <person name="Pukall R."/>
            <person name="Klenk H.P."/>
            <person name="Kyrpides N.C."/>
        </authorList>
    </citation>
    <scope>NUCLEOTIDE SEQUENCE [LARGE SCALE GENOMIC DNA]</scope>
    <source>
        <strain evidence="4">ATCC 51767 / DSM 10542 / NCFB 3025 / ST-74</strain>
    </source>
</reference>
<dbReference type="InterPro" id="IPR001460">
    <property type="entry name" value="PCN-bd_Tpept"/>
</dbReference>
<keyword evidence="4" id="KW-1185">Reference proteome</keyword>
<dbReference type="GO" id="GO:0071555">
    <property type="term" value="P:cell wall organization"/>
    <property type="evidence" value="ECO:0007669"/>
    <property type="project" value="TreeGrafter"/>
</dbReference>
<organism evidence="3 4">
    <name type="scientific">Sanguibacter keddieii (strain ATCC 51767 / DSM 10542 / NCFB 3025 / ST-74)</name>
    <dbReference type="NCBI Taxonomy" id="446469"/>
    <lineage>
        <taxon>Bacteria</taxon>
        <taxon>Bacillati</taxon>
        <taxon>Actinomycetota</taxon>
        <taxon>Actinomycetes</taxon>
        <taxon>Micrococcales</taxon>
        <taxon>Sanguibacteraceae</taxon>
        <taxon>Sanguibacter</taxon>
    </lineage>
</organism>
<dbReference type="AlphaFoldDB" id="D1BI23"/>
<dbReference type="Proteomes" id="UP000000322">
    <property type="component" value="Chromosome"/>
</dbReference>
<evidence type="ECO:0000313" key="4">
    <source>
        <dbReference type="Proteomes" id="UP000000322"/>
    </source>
</evidence>
<dbReference type="Pfam" id="PF21922">
    <property type="entry name" value="PBP_dimer_2"/>
    <property type="match status" value="1"/>
</dbReference>
<dbReference type="InterPro" id="IPR050515">
    <property type="entry name" value="Beta-lactam/transpept"/>
</dbReference>
<dbReference type="GO" id="GO:0005886">
    <property type="term" value="C:plasma membrane"/>
    <property type="evidence" value="ECO:0007669"/>
    <property type="project" value="TreeGrafter"/>
</dbReference>
<dbReference type="PANTHER" id="PTHR30627">
    <property type="entry name" value="PEPTIDOGLYCAN D,D-TRANSPEPTIDASE"/>
    <property type="match status" value="1"/>
</dbReference>
<accession>D1BI23</accession>
<evidence type="ECO:0000259" key="1">
    <source>
        <dbReference type="Pfam" id="PF00905"/>
    </source>
</evidence>
<feature type="domain" description="Penicillin-binding protein transpeptidase" evidence="1">
    <location>
        <begin position="155"/>
        <end position="484"/>
    </location>
</feature>
<sequence>MNVPIRRVAVVALALFLILMGAATWIQFVQAPSLNADGRNSRSLYRELSIQRGPIVAGGQTIAESVPVDDAFKYQRVYSQPEMYAAVTGYYSFRFQSTGLERSANEYLAGTSDSLWWDRFRNLVSGGSPQGSSVEVTIDPVVQQAAWDALGNQRGAVVALDPKTGAILALVSKPSYDPNLVASHSAADASAAYQALADDSARPLDNRATAGRTYPPGSTFKLVTAAAALEDGTVTTEDQIPAPDQLQLPQSSRMLNNFGGESCSPTGTMTLADALRISCNTAFAQLGMDLGPEALDDQAEAFGFDSRMSVPLPVTPSHFPLEVDGQTIDDAQTALSAIGQYDVRVTPLQVAMVSAAIANGGTLMQPYLIDRVRTPDLSVAVETDPEEIGTPISRSTADSLRDMMVGVVQDGTGTSAQIPGVQVAGKSGTAETTADAAPHAWFTSFAPADDPQVVVAVIVENGGDAGNEATGGRVAAPIARAVMEAVINR</sequence>
<proteinExistence type="predicted"/>
<evidence type="ECO:0000313" key="3">
    <source>
        <dbReference type="EMBL" id="ACZ19997.1"/>
    </source>
</evidence>
<protein>
    <submittedName>
        <fullName evidence="3">Cell elongation-specific peptidoglycan D,D-transpeptidase</fullName>
    </submittedName>
</protein>
<name>D1BI23_SANKS</name>
<dbReference type="Gene3D" id="3.40.710.10">
    <property type="entry name" value="DD-peptidase/beta-lactamase superfamily"/>
    <property type="match status" value="1"/>
</dbReference>
<evidence type="ECO:0000259" key="2">
    <source>
        <dbReference type="Pfam" id="PF21922"/>
    </source>
</evidence>
<dbReference type="KEGG" id="ske:Sked_00200"/>
<dbReference type="Pfam" id="PF00905">
    <property type="entry name" value="Transpeptidase"/>
    <property type="match status" value="1"/>
</dbReference>
<dbReference type="InterPro" id="IPR054120">
    <property type="entry name" value="PBPA_dimer"/>
</dbReference>
<gene>
    <name evidence="3" type="ordered locus">Sked_00200</name>
</gene>
<dbReference type="InterPro" id="IPR012338">
    <property type="entry name" value="Beta-lactam/transpept-like"/>
</dbReference>